<dbReference type="InterPro" id="IPR050330">
    <property type="entry name" value="Bact_OuterMem_StrucFunc"/>
</dbReference>
<keyword evidence="4 8" id="KW-0812">Transmembrane</keyword>
<evidence type="ECO:0000256" key="7">
    <source>
        <dbReference type="PROSITE-ProRule" id="PRU00473"/>
    </source>
</evidence>
<gene>
    <name evidence="10" type="primary">motB</name>
    <name evidence="10" type="ORF">LMG7974_01402</name>
</gene>
<dbReference type="RefSeq" id="WP_229933190.1">
    <property type="nucleotide sequence ID" value="NZ_CAJHOF010000013.1"/>
</dbReference>
<organism evidence="10 11">
    <name type="scientific">Campylobacter majalis</name>
    <dbReference type="NCBI Taxonomy" id="2790656"/>
    <lineage>
        <taxon>Bacteria</taxon>
        <taxon>Pseudomonadati</taxon>
        <taxon>Campylobacterota</taxon>
        <taxon>Epsilonproteobacteria</taxon>
        <taxon>Campylobacterales</taxon>
        <taxon>Campylobacteraceae</taxon>
        <taxon>Campylobacter</taxon>
    </lineage>
</organism>
<dbReference type="PANTHER" id="PTHR30329:SF21">
    <property type="entry name" value="LIPOPROTEIN YIAD-RELATED"/>
    <property type="match status" value="1"/>
</dbReference>
<evidence type="ECO:0000256" key="8">
    <source>
        <dbReference type="SAM" id="Phobius"/>
    </source>
</evidence>
<sequence length="257" mass="28112">MAKLIKPEECPKCMPGWLAAFGDLMSLLLCFFVLLLSMSTMDAKKLEYAVGSLAGALSVLDGGARPEVQREQETELESQVKKERLEAKSQHKDASQAVKAINELLNVAGSPEITMRDTEDGFIVRLPASLLFAQGRAEIQNDDAKLFLKRISMIAAKLPPDVDVAVVGHTDDSAPDINSLYKDNWNLSTARAISVVNELLKDGVDPKRLVASGRASYEPVAPNTSTSNKALNNRVEIRFVSLDKEKKEATQKSVLDK</sequence>
<keyword evidence="5 8" id="KW-1133">Transmembrane helix</keyword>
<keyword evidence="6 7" id="KW-0472">Membrane</keyword>
<protein>
    <submittedName>
        <fullName evidence="10">Motility protein B</fullName>
    </submittedName>
</protein>
<evidence type="ECO:0000256" key="1">
    <source>
        <dbReference type="ARBA" id="ARBA00004162"/>
    </source>
</evidence>
<dbReference type="InterPro" id="IPR025713">
    <property type="entry name" value="MotB-like_N_dom"/>
</dbReference>
<dbReference type="Pfam" id="PF00691">
    <property type="entry name" value="OmpA"/>
    <property type="match status" value="1"/>
</dbReference>
<keyword evidence="3" id="KW-1003">Cell membrane</keyword>
<evidence type="ECO:0000313" key="11">
    <source>
        <dbReference type="Proteomes" id="UP000789803"/>
    </source>
</evidence>
<dbReference type="Proteomes" id="UP000789803">
    <property type="component" value="Unassembled WGS sequence"/>
</dbReference>
<evidence type="ECO:0000256" key="6">
    <source>
        <dbReference type="ARBA" id="ARBA00023136"/>
    </source>
</evidence>
<dbReference type="InterPro" id="IPR006665">
    <property type="entry name" value="OmpA-like"/>
</dbReference>
<keyword evidence="11" id="KW-1185">Reference proteome</keyword>
<dbReference type="Gene3D" id="3.30.1330.60">
    <property type="entry name" value="OmpA-like domain"/>
    <property type="match status" value="1"/>
</dbReference>
<evidence type="ECO:0000256" key="2">
    <source>
        <dbReference type="ARBA" id="ARBA00008914"/>
    </source>
</evidence>
<comment type="caution">
    <text evidence="10">The sequence shown here is derived from an EMBL/GenBank/DDBJ whole genome shotgun (WGS) entry which is preliminary data.</text>
</comment>
<comment type="subcellular location">
    <subcellularLocation>
        <location evidence="1">Cell membrane</location>
        <topology evidence="1">Single-pass membrane protein</topology>
    </subcellularLocation>
</comment>
<evidence type="ECO:0000256" key="4">
    <source>
        <dbReference type="ARBA" id="ARBA00022692"/>
    </source>
</evidence>
<dbReference type="PROSITE" id="PS51123">
    <property type="entry name" value="OMPA_2"/>
    <property type="match status" value="1"/>
</dbReference>
<feature type="domain" description="OmpA-like" evidence="9">
    <location>
        <begin position="119"/>
        <end position="243"/>
    </location>
</feature>
<dbReference type="Pfam" id="PF13677">
    <property type="entry name" value="MotB_plug"/>
    <property type="match status" value="1"/>
</dbReference>
<dbReference type="PANTHER" id="PTHR30329">
    <property type="entry name" value="STATOR ELEMENT OF FLAGELLAR MOTOR COMPLEX"/>
    <property type="match status" value="1"/>
</dbReference>
<dbReference type="EMBL" id="CAJHOF010000013">
    <property type="protein sequence ID" value="CAD7289202.1"/>
    <property type="molecule type" value="Genomic_DNA"/>
</dbReference>
<evidence type="ECO:0000313" key="10">
    <source>
        <dbReference type="EMBL" id="CAD7289202.1"/>
    </source>
</evidence>
<accession>A0ABM8Q8N8</accession>
<dbReference type="InterPro" id="IPR036737">
    <property type="entry name" value="OmpA-like_sf"/>
</dbReference>
<reference evidence="10 11" key="1">
    <citation type="submission" date="2020-11" db="EMBL/GenBank/DDBJ databases">
        <authorList>
            <person name="Peeters C."/>
        </authorList>
    </citation>
    <scope>NUCLEOTIDE SEQUENCE [LARGE SCALE GENOMIC DNA]</scope>
    <source>
        <strain evidence="10 11">LMG 7974</strain>
    </source>
</reference>
<dbReference type="CDD" id="cd07185">
    <property type="entry name" value="OmpA_C-like"/>
    <property type="match status" value="1"/>
</dbReference>
<feature type="transmembrane region" description="Helical" evidence="8">
    <location>
        <begin position="16"/>
        <end position="36"/>
    </location>
</feature>
<evidence type="ECO:0000259" key="9">
    <source>
        <dbReference type="PROSITE" id="PS51123"/>
    </source>
</evidence>
<comment type="similarity">
    <text evidence="2">Belongs to the MotB family.</text>
</comment>
<evidence type="ECO:0000256" key="5">
    <source>
        <dbReference type="ARBA" id="ARBA00022989"/>
    </source>
</evidence>
<proteinExistence type="inferred from homology"/>
<name>A0ABM8Q8N8_9BACT</name>
<dbReference type="SUPFAM" id="SSF103088">
    <property type="entry name" value="OmpA-like"/>
    <property type="match status" value="1"/>
</dbReference>
<evidence type="ECO:0000256" key="3">
    <source>
        <dbReference type="ARBA" id="ARBA00022475"/>
    </source>
</evidence>